<dbReference type="EMBL" id="MNVB01000007">
    <property type="protein sequence ID" value="OIO18242.1"/>
    <property type="molecule type" value="Genomic_DNA"/>
</dbReference>
<evidence type="ECO:0000256" key="4">
    <source>
        <dbReference type="PROSITE-ProRule" id="PRU00409"/>
    </source>
</evidence>
<dbReference type="GO" id="GO:0008716">
    <property type="term" value="F:D-alanine-D-alanine ligase activity"/>
    <property type="evidence" value="ECO:0007669"/>
    <property type="project" value="InterPro"/>
</dbReference>
<dbReference type="InterPro" id="IPR011761">
    <property type="entry name" value="ATP-grasp"/>
</dbReference>
<keyword evidence="2" id="KW-0436">Ligase</keyword>
<sequence>MNIALAYNVRHTKPDINNPQYIVEAEFDEPATIMAIKKALKKLGHRVFTVEADEGAYVKFQKLKRRIDLVFNIAEGINGRDREAQIPAMLEMLGLPYTGPGPLSYALGLDKIRAKEIMSIHHIPTPAWIAVEKISDLCEKNMFAYPVIAKPMAEGSSKGIRAKNLAHNFKELKKITHDLLQQFKQRVLIEEFLGGREFTVAVIGNPARVLPIIELTFDKLPIGMPHFDHYEAKWIYDNPDSGHDPLICPAKTNIKLAHQIEDISLKAFQALGMADWARIDIRLDITGKPHIIEVNCPPGIIPDPKENSRFPRAARVAGLSYNQMIEKIIISACQRCKVKYFKKIN</sequence>
<dbReference type="Gene3D" id="3.30.470.20">
    <property type="entry name" value="ATP-grasp fold, B domain"/>
    <property type="match status" value="1"/>
</dbReference>
<keyword evidence="3" id="KW-0961">Cell wall biogenesis/degradation</keyword>
<organism evidence="6 7">
    <name type="scientific">Candidatus Kuenenbacteria bacterium CG1_02_38_13</name>
    <dbReference type="NCBI Taxonomy" id="1805235"/>
    <lineage>
        <taxon>Bacteria</taxon>
        <taxon>Candidatus Kueneniibacteriota</taxon>
    </lineage>
</organism>
<protein>
    <recommendedName>
        <fullName evidence="5">ATP-grasp domain-containing protein</fullName>
    </recommendedName>
</protein>
<reference evidence="6 7" key="1">
    <citation type="journal article" date="2016" name="Environ. Microbiol.">
        <title>Genomic resolution of a cold subsurface aquifer community provides metabolic insights for novel microbes adapted to high CO concentrations.</title>
        <authorList>
            <person name="Probst A.J."/>
            <person name="Castelle C.J."/>
            <person name="Singh A."/>
            <person name="Brown C.T."/>
            <person name="Anantharaman K."/>
            <person name="Sharon I."/>
            <person name="Hug L.A."/>
            <person name="Burstein D."/>
            <person name="Emerson J.B."/>
            <person name="Thomas B.C."/>
            <person name="Banfield J.F."/>
        </authorList>
    </citation>
    <scope>NUCLEOTIDE SEQUENCE [LARGE SCALE GENOMIC DNA]</scope>
    <source>
        <strain evidence="6">CG1_02_38_13</strain>
    </source>
</reference>
<dbReference type="GO" id="GO:0046872">
    <property type="term" value="F:metal ion binding"/>
    <property type="evidence" value="ECO:0007669"/>
    <property type="project" value="InterPro"/>
</dbReference>
<dbReference type="Pfam" id="PF07478">
    <property type="entry name" value="Dala_Dala_lig_C"/>
    <property type="match status" value="1"/>
</dbReference>
<comment type="similarity">
    <text evidence="1">Belongs to the D-alanine--D-alanine ligase family.</text>
</comment>
<dbReference type="Proteomes" id="UP000182465">
    <property type="component" value="Unassembled WGS sequence"/>
</dbReference>
<dbReference type="InterPro" id="IPR011095">
    <property type="entry name" value="Dala_Dala_lig_C"/>
</dbReference>
<dbReference type="SUPFAM" id="SSF56059">
    <property type="entry name" value="Glutathione synthetase ATP-binding domain-like"/>
    <property type="match status" value="1"/>
</dbReference>
<dbReference type="InterPro" id="IPR013815">
    <property type="entry name" value="ATP_grasp_subdomain_1"/>
</dbReference>
<evidence type="ECO:0000259" key="5">
    <source>
        <dbReference type="PROSITE" id="PS50975"/>
    </source>
</evidence>
<dbReference type="InterPro" id="IPR016185">
    <property type="entry name" value="PreATP-grasp_dom_sf"/>
</dbReference>
<evidence type="ECO:0000256" key="3">
    <source>
        <dbReference type="ARBA" id="ARBA00023316"/>
    </source>
</evidence>
<gene>
    <name evidence="6" type="ORF">AUJ29_00245</name>
</gene>
<dbReference type="AlphaFoldDB" id="A0A1J4U1H4"/>
<keyword evidence="4" id="KW-0547">Nucleotide-binding</keyword>
<dbReference type="Gene3D" id="3.40.50.20">
    <property type="match status" value="1"/>
</dbReference>
<evidence type="ECO:0000313" key="6">
    <source>
        <dbReference type="EMBL" id="OIO18242.1"/>
    </source>
</evidence>
<dbReference type="PANTHER" id="PTHR23132:SF23">
    <property type="entry name" value="D-ALANINE--D-ALANINE LIGASE B"/>
    <property type="match status" value="1"/>
</dbReference>
<proteinExistence type="inferred from homology"/>
<evidence type="ECO:0000313" key="7">
    <source>
        <dbReference type="Proteomes" id="UP000182465"/>
    </source>
</evidence>
<evidence type="ECO:0000256" key="1">
    <source>
        <dbReference type="ARBA" id="ARBA00010871"/>
    </source>
</evidence>
<evidence type="ECO:0000256" key="2">
    <source>
        <dbReference type="ARBA" id="ARBA00022598"/>
    </source>
</evidence>
<dbReference type="PANTHER" id="PTHR23132">
    <property type="entry name" value="D-ALANINE--D-ALANINE LIGASE"/>
    <property type="match status" value="1"/>
</dbReference>
<comment type="caution">
    <text evidence="6">The sequence shown here is derived from an EMBL/GenBank/DDBJ whole genome shotgun (WGS) entry which is preliminary data.</text>
</comment>
<keyword evidence="4" id="KW-0067">ATP-binding</keyword>
<dbReference type="SUPFAM" id="SSF52440">
    <property type="entry name" value="PreATP-grasp domain"/>
    <property type="match status" value="1"/>
</dbReference>
<feature type="domain" description="ATP-grasp" evidence="5">
    <location>
        <begin position="115"/>
        <end position="330"/>
    </location>
</feature>
<dbReference type="GO" id="GO:0005524">
    <property type="term" value="F:ATP binding"/>
    <property type="evidence" value="ECO:0007669"/>
    <property type="project" value="UniProtKB-UniRule"/>
</dbReference>
<name>A0A1J4U1H4_9BACT</name>
<dbReference type="GO" id="GO:0071555">
    <property type="term" value="P:cell wall organization"/>
    <property type="evidence" value="ECO:0007669"/>
    <property type="project" value="UniProtKB-KW"/>
</dbReference>
<accession>A0A1J4U1H4</accession>
<dbReference type="Gene3D" id="3.30.1490.20">
    <property type="entry name" value="ATP-grasp fold, A domain"/>
    <property type="match status" value="1"/>
</dbReference>
<dbReference type="PROSITE" id="PS50975">
    <property type="entry name" value="ATP_GRASP"/>
    <property type="match status" value="1"/>
</dbReference>